<protein>
    <submittedName>
        <fullName evidence="1">Uncharacterized protein</fullName>
    </submittedName>
</protein>
<sequence>MKASPIVKAFNKRYYNLTGYDDITTLDIYYIDRWRMKHV</sequence>
<dbReference type="AlphaFoldDB" id="A0A1I0YIE1"/>
<proteinExistence type="predicted"/>
<organism evidence="1 2">
    <name type="scientific">Lentibacillus halodurans</name>
    <dbReference type="NCBI Taxonomy" id="237679"/>
    <lineage>
        <taxon>Bacteria</taxon>
        <taxon>Bacillati</taxon>
        <taxon>Bacillota</taxon>
        <taxon>Bacilli</taxon>
        <taxon>Bacillales</taxon>
        <taxon>Bacillaceae</taxon>
        <taxon>Lentibacillus</taxon>
    </lineage>
</organism>
<accession>A0A1I0YIE1</accession>
<evidence type="ECO:0000313" key="1">
    <source>
        <dbReference type="EMBL" id="SFB12526.1"/>
    </source>
</evidence>
<gene>
    <name evidence="1" type="ORF">SAMN04488072_107170</name>
</gene>
<keyword evidence="2" id="KW-1185">Reference proteome</keyword>
<evidence type="ECO:0000313" key="2">
    <source>
        <dbReference type="Proteomes" id="UP000198642"/>
    </source>
</evidence>
<name>A0A1I0YIE1_9BACI</name>
<reference evidence="1 2" key="1">
    <citation type="submission" date="2016-10" db="EMBL/GenBank/DDBJ databases">
        <authorList>
            <person name="de Groot N.N."/>
        </authorList>
    </citation>
    <scope>NUCLEOTIDE SEQUENCE [LARGE SCALE GENOMIC DNA]</scope>
    <source>
        <strain evidence="1 2">CGMCC 1.3702</strain>
    </source>
</reference>
<dbReference type="Proteomes" id="UP000198642">
    <property type="component" value="Unassembled WGS sequence"/>
</dbReference>
<dbReference type="EMBL" id="FOJW01000007">
    <property type="protein sequence ID" value="SFB12526.1"/>
    <property type="molecule type" value="Genomic_DNA"/>
</dbReference>